<evidence type="ECO:0000259" key="4">
    <source>
        <dbReference type="Pfam" id="PF02769"/>
    </source>
</evidence>
<keyword evidence="2" id="KW-0460">Magnesium</keyword>
<feature type="binding site" evidence="2">
    <location>
        <position position="47"/>
    </location>
    <ligand>
        <name>Mg(2+)</name>
        <dbReference type="ChEBI" id="CHEBI:18420"/>
        <label>1</label>
    </ligand>
</feature>
<dbReference type="Gene3D" id="3.30.1330.10">
    <property type="entry name" value="PurM-like, N-terminal domain"/>
    <property type="match status" value="1"/>
</dbReference>
<evidence type="ECO:0000256" key="1">
    <source>
        <dbReference type="ARBA" id="ARBA00022977"/>
    </source>
</evidence>
<feature type="binding site" evidence="2">
    <location>
        <position position="155"/>
    </location>
    <ligand>
        <name>ATP</name>
        <dbReference type="ChEBI" id="CHEBI:30616"/>
    </ligand>
</feature>
<feature type="binding site" evidence="2">
    <location>
        <position position="30"/>
    </location>
    <ligand>
        <name>Mg(2+)</name>
        <dbReference type="ChEBI" id="CHEBI:18420"/>
        <label>4</label>
    </ligand>
</feature>
<dbReference type="GO" id="GO:0009228">
    <property type="term" value="P:thiamine biosynthetic process"/>
    <property type="evidence" value="ECO:0007669"/>
    <property type="project" value="UniProtKB-KW"/>
</dbReference>
<dbReference type="Pfam" id="PF00586">
    <property type="entry name" value="AIRS"/>
    <property type="match status" value="1"/>
</dbReference>
<dbReference type="InterPro" id="IPR036921">
    <property type="entry name" value="PurM-like_N_sf"/>
</dbReference>
<feature type="binding site" evidence="2">
    <location>
        <position position="227"/>
    </location>
    <ligand>
        <name>ATP</name>
        <dbReference type="ChEBI" id="CHEBI:30616"/>
    </ligand>
</feature>
<dbReference type="InterPro" id="IPR010918">
    <property type="entry name" value="PurM-like_C_dom"/>
</dbReference>
<feature type="binding site" evidence="2">
    <location>
        <position position="75"/>
    </location>
    <ligand>
        <name>Mg(2+)</name>
        <dbReference type="ChEBI" id="CHEBI:18420"/>
        <label>4</label>
    </ligand>
</feature>
<comment type="similarity">
    <text evidence="2">Belongs to the thiamine-monophosphate kinase family.</text>
</comment>
<dbReference type="Pfam" id="PF02769">
    <property type="entry name" value="AIRS_C"/>
    <property type="match status" value="1"/>
</dbReference>
<dbReference type="EC" id="2.7.4.16" evidence="2"/>
<feature type="binding site" evidence="2">
    <location>
        <position position="75"/>
    </location>
    <ligand>
        <name>Mg(2+)</name>
        <dbReference type="ChEBI" id="CHEBI:18420"/>
        <label>3</label>
    </ligand>
</feature>
<keyword evidence="6" id="KW-1185">Reference proteome</keyword>
<evidence type="ECO:0000256" key="2">
    <source>
        <dbReference type="HAMAP-Rule" id="MF_02128"/>
    </source>
</evidence>
<feature type="binding site" evidence="2">
    <location>
        <begin position="128"/>
        <end position="129"/>
    </location>
    <ligand>
        <name>ATP</name>
        <dbReference type="ChEBI" id="CHEBI:30616"/>
    </ligand>
</feature>
<dbReference type="SUPFAM" id="SSF56042">
    <property type="entry name" value="PurM C-terminal domain-like"/>
    <property type="match status" value="1"/>
</dbReference>
<evidence type="ECO:0000259" key="3">
    <source>
        <dbReference type="Pfam" id="PF00586"/>
    </source>
</evidence>
<dbReference type="OrthoDB" id="9802811at2"/>
<dbReference type="HAMAP" id="MF_02128">
    <property type="entry name" value="TMP_kinase"/>
    <property type="match status" value="1"/>
</dbReference>
<reference evidence="5 6" key="1">
    <citation type="submission" date="2018-05" db="EMBL/GenBank/DDBJ databases">
        <title>Genomic Encyclopedia of Type Strains, Phase IV (KMG-IV): sequencing the most valuable type-strain genomes for metagenomic binning, comparative biology and taxonomic classification.</title>
        <authorList>
            <person name="Goeker M."/>
        </authorList>
    </citation>
    <scope>NUCLEOTIDE SEQUENCE [LARGE SCALE GENOMIC DNA]</scope>
    <source>
        <strain evidence="5 6">DSM 6462</strain>
    </source>
</reference>
<keyword evidence="1 2" id="KW-0784">Thiamine biosynthesis</keyword>
<feature type="binding site" evidence="2">
    <location>
        <position position="277"/>
    </location>
    <ligand>
        <name>substrate</name>
    </ligand>
</feature>
<dbReference type="InterPro" id="IPR006283">
    <property type="entry name" value="ThiL-like"/>
</dbReference>
<dbReference type="GO" id="GO:0005524">
    <property type="term" value="F:ATP binding"/>
    <property type="evidence" value="ECO:0007669"/>
    <property type="project" value="UniProtKB-UniRule"/>
</dbReference>
<feature type="binding site" evidence="2">
    <location>
        <position position="333"/>
    </location>
    <ligand>
        <name>substrate</name>
    </ligand>
</feature>
<keyword evidence="2" id="KW-0479">Metal-binding</keyword>
<keyword evidence="2" id="KW-0067">ATP-binding</keyword>
<accession>A0A2V3U4V1</accession>
<dbReference type="AlphaFoldDB" id="A0A2V3U4V1"/>
<dbReference type="GO" id="GO:0000287">
    <property type="term" value="F:magnesium ion binding"/>
    <property type="evidence" value="ECO:0007669"/>
    <property type="project" value="UniProtKB-UniRule"/>
</dbReference>
<dbReference type="EMBL" id="QJJK01000006">
    <property type="protein sequence ID" value="PXW57981.1"/>
    <property type="molecule type" value="Genomic_DNA"/>
</dbReference>
<dbReference type="CDD" id="cd02194">
    <property type="entry name" value="ThiL"/>
    <property type="match status" value="1"/>
</dbReference>
<dbReference type="InterPro" id="IPR036676">
    <property type="entry name" value="PurM-like_C_sf"/>
</dbReference>
<comment type="function">
    <text evidence="2">Catalyzes the ATP-dependent phosphorylation of thiamine-monophosphate (TMP) to form thiamine-pyrophosphate (TPP), the active form of vitamin B1.</text>
</comment>
<protein>
    <recommendedName>
        <fullName evidence="2">Thiamine-monophosphate kinase</fullName>
        <shortName evidence="2">TMP kinase</shortName>
        <shortName evidence="2">Thiamine-phosphate kinase</shortName>
        <ecNumber evidence="2">2.7.4.16</ecNumber>
    </recommendedName>
</protein>
<dbReference type="Gene3D" id="3.90.650.10">
    <property type="entry name" value="PurM-like C-terminal domain"/>
    <property type="match status" value="1"/>
</dbReference>
<comment type="miscellaneous">
    <text evidence="2">Reaction mechanism of ThiL seems to utilize a direct, inline transfer of the gamma-phosphate of ATP to TMP rather than a phosphorylated enzyme intermediate.</text>
</comment>
<feature type="binding site" evidence="2">
    <location>
        <position position="45"/>
    </location>
    <ligand>
        <name>Mg(2+)</name>
        <dbReference type="ChEBI" id="CHEBI:18420"/>
        <label>4</label>
    </ligand>
</feature>
<feature type="binding site" evidence="2">
    <location>
        <position position="54"/>
    </location>
    <ligand>
        <name>substrate</name>
    </ligand>
</feature>
<dbReference type="Proteomes" id="UP000248021">
    <property type="component" value="Unassembled WGS sequence"/>
</dbReference>
<dbReference type="NCBIfam" id="TIGR01379">
    <property type="entry name" value="thiL"/>
    <property type="match status" value="1"/>
</dbReference>
<dbReference type="SUPFAM" id="SSF55326">
    <property type="entry name" value="PurM N-terminal domain-like"/>
    <property type="match status" value="1"/>
</dbReference>
<feature type="binding site" evidence="2">
    <location>
        <position position="47"/>
    </location>
    <ligand>
        <name>Mg(2+)</name>
        <dbReference type="ChEBI" id="CHEBI:18420"/>
        <label>2</label>
    </ligand>
</feature>
<feature type="binding site" evidence="2">
    <location>
        <position position="228"/>
    </location>
    <ligand>
        <name>Mg(2+)</name>
        <dbReference type="ChEBI" id="CHEBI:18420"/>
        <label>5</label>
    </ligand>
</feature>
<feature type="binding site" evidence="2">
    <location>
        <position position="225"/>
    </location>
    <ligand>
        <name>Mg(2+)</name>
        <dbReference type="ChEBI" id="CHEBI:18420"/>
        <label>3</label>
    </ligand>
</feature>
<dbReference type="InterPro" id="IPR016188">
    <property type="entry name" value="PurM-like_N"/>
</dbReference>
<comment type="caution">
    <text evidence="5">The sequence shown here is derived from an EMBL/GenBank/DDBJ whole genome shotgun (WGS) entry which is preliminary data.</text>
</comment>
<keyword evidence="2 5" id="KW-0418">Kinase</keyword>
<feature type="binding site" evidence="2">
    <location>
        <position position="30"/>
    </location>
    <ligand>
        <name>Mg(2+)</name>
        <dbReference type="ChEBI" id="CHEBI:18420"/>
        <label>3</label>
    </ligand>
</feature>
<comment type="caution">
    <text evidence="2">Lacks conserved residue(s) required for the propagation of feature annotation.</text>
</comment>
<dbReference type="GO" id="GO:0009229">
    <property type="term" value="P:thiamine diphosphate biosynthetic process"/>
    <property type="evidence" value="ECO:0007669"/>
    <property type="project" value="UniProtKB-UniRule"/>
</dbReference>
<keyword evidence="2" id="KW-0547">Nucleotide-binding</keyword>
<proteinExistence type="inferred from homology"/>
<evidence type="ECO:0000313" key="5">
    <source>
        <dbReference type="EMBL" id="PXW57981.1"/>
    </source>
</evidence>
<gene>
    <name evidence="2" type="primary">thiL</name>
    <name evidence="5" type="ORF">C7450_106154</name>
</gene>
<name>A0A2V3U4V1_9HYPH</name>
<dbReference type="PANTHER" id="PTHR30270:SF0">
    <property type="entry name" value="THIAMINE-MONOPHOSPHATE KINASE"/>
    <property type="match status" value="1"/>
</dbReference>
<dbReference type="UniPathway" id="UPA00060">
    <property type="reaction ID" value="UER00142"/>
</dbReference>
<feature type="binding site" evidence="2">
    <location>
        <position position="75"/>
    </location>
    <ligand>
        <name>Mg(2+)</name>
        <dbReference type="ChEBI" id="CHEBI:18420"/>
        <label>2</label>
    </ligand>
</feature>
<comment type="catalytic activity">
    <reaction evidence="2">
        <text>thiamine phosphate + ATP = thiamine diphosphate + ADP</text>
        <dbReference type="Rhea" id="RHEA:15913"/>
        <dbReference type="ChEBI" id="CHEBI:30616"/>
        <dbReference type="ChEBI" id="CHEBI:37575"/>
        <dbReference type="ChEBI" id="CHEBI:58937"/>
        <dbReference type="ChEBI" id="CHEBI:456216"/>
        <dbReference type="EC" id="2.7.4.16"/>
    </reaction>
</comment>
<comment type="pathway">
    <text evidence="2">Cofactor biosynthesis; thiamine diphosphate biosynthesis; thiamine diphosphate from thiamine phosphate: step 1/1.</text>
</comment>
<evidence type="ECO:0000313" key="6">
    <source>
        <dbReference type="Proteomes" id="UP000248021"/>
    </source>
</evidence>
<dbReference type="RefSeq" id="WP_110375298.1">
    <property type="nucleotide sequence ID" value="NZ_JAHBRY010000001.1"/>
</dbReference>
<sequence>MSKAPLSEDDLIATFFAPLAGPGALGLRDDAACMAAPPGADLVVTVDALVAGVHFFADDPADAIARKALRVNLSDLAAKGAAPLGFLLTLALPAPWPDQLTPPAVWLAAFARALGEDAAAYGCPLLGGDTVKTPGPLTLSVTAFGQVPTGRMVARTAARPGDLIAVTGTIGDAALGLRLRLEPQAPWIAALAPAERAHLVQRYLVPQPRNALAGLLRIEGHAGMDVSDGLVGDLEKMMRVSGVSARVALDRVPLSDAARHAIAVEPALFETAMTGGDDYEILLTAAPAAMARLQAEAETAGVALSVIGEVRDGTDAVAFCRDGAVLAFGRRSYSHF</sequence>
<dbReference type="PANTHER" id="PTHR30270">
    <property type="entry name" value="THIAMINE-MONOPHOSPHATE KINASE"/>
    <property type="match status" value="1"/>
</dbReference>
<feature type="binding site" evidence="2">
    <location>
        <position position="129"/>
    </location>
    <ligand>
        <name>Mg(2+)</name>
        <dbReference type="ChEBI" id="CHEBI:18420"/>
        <label>1</label>
    </ligand>
</feature>
<dbReference type="GO" id="GO:0009030">
    <property type="term" value="F:thiamine-phosphate kinase activity"/>
    <property type="evidence" value="ECO:0007669"/>
    <property type="project" value="UniProtKB-UniRule"/>
</dbReference>
<feature type="domain" description="PurM-like C-terminal" evidence="4">
    <location>
        <begin position="159"/>
        <end position="317"/>
    </location>
</feature>
<organism evidence="5 6">
    <name type="scientific">Chelatococcus asaccharovorans</name>
    <dbReference type="NCBI Taxonomy" id="28210"/>
    <lineage>
        <taxon>Bacteria</taxon>
        <taxon>Pseudomonadati</taxon>
        <taxon>Pseudomonadota</taxon>
        <taxon>Alphaproteobacteria</taxon>
        <taxon>Hyphomicrobiales</taxon>
        <taxon>Chelatococcaceae</taxon>
        <taxon>Chelatococcus</taxon>
    </lineage>
</organism>
<dbReference type="PIRSF" id="PIRSF005303">
    <property type="entry name" value="Thiam_monoph_kin"/>
    <property type="match status" value="1"/>
</dbReference>
<feature type="domain" description="PurM-like N-terminal" evidence="3">
    <location>
        <begin position="29"/>
        <end position="147"/>
    </location>
</feature>
<keyword evidence="2" id="KW-0808">Transferase</keyword>